<evidence type="ECO:0000259" key="2">
    <source>
        <dbReference type="Pfam" id="PF14067"/>
    </source>
</evidence>
<keyword evidence="1" id="KW-0472">Membrane</keyword>
<dbReference type="RefSeq" id="WP_223022081.1">
    <property type="nucleotide sequence ID" value="NZ_CP078143.1"/>
</dbReference>
<comment type="caution">
    <text evidence="3">The sequence shown here is derived from an EMBL/GenBank/DDBJ whole genome shotgun (WGS) entry which is preliminary data.</text>
</comment>
<protein>
    <submittedName>
        <fullName evidence="3">LssY C-terminal domain-containing protein</fullName>
    </submittedName>
</protein>
<name>A0ABW0TE81_9HYPH</name>
<keyword evidence="1" id="KW-0812">Transmembrane</keyword>
<sequence length="273" mass="30654">MSPIIRWIQRAFVFLIASATMWLIATQVFERIDQRVPLFIALLITYVAAAYVILPIIVRVSAALLRSNRIPRVTRASDGLPADPVNIVLIGSKEQLLKAFSTIGWSPADRLSLRSAIQMATCFVLDRPYPTAPFSSLFLFGRRQDVGFQQCLGNSPRKRHHVRFWAANADPEFGPDDVAFWTRGPRIDPSTSHIWVGAGTNDTGFGLQSMTWQISHKVDRDADAEREHIVAQLLRSGCIEEHHFIEAGGHVATHFTTDGRIFHAQLSDIELRE</sequence>
<evidence type="ECO:0000256" key="1">
    <source>
        <dbReference type="SAM" id="Phobius"/>
    </source>
</evidence>
<keyword evidence="1" id="KW-1133">Transmembrane helix</keyword>
<evidence type="ECO:0000313" key="4">
    <source>
        <dbReference type="Proteomes" id="UP001596107"/>
    </source>
</evidence>
<reference evidence="4" key="1">
    <citation type="journal article" date="2019" name="Int. J. Syst. Evol. Microbiol.">
        <title>The Global Catalogue of Microorganisms (GCM) 10K type strain sequencing project: providing services to taxonomists for standard genome sequencing and annotation.</title>
        <authorList>
            <consortium name="The Broad Institute Genomics Platform"/>
            <consortium name="The Broad Institute Genome Sequencing Center for Infectious Disease"/>
            <person name="Wu L."/>
            <person name="Ma J."/>
        </authorList>
    </citation>
    <scope>NUCLEOTIDE SEQUENCE [LARGE SCALE GENOMIC DNA]</scope>
    <source>
        <strain evidence="4">JCM 3366</strain>
    </source>
</reference>
<dbReference type="InterPro" id="IPR025902">
    <property type="entry name" value="LssY-like-C_dom"/>
</dbReference>
<keyword evidence="4" id="KW-1185">Reference proteome</keyword>
<feature type="transmembrane region" description="Helical" evidence="1">
    <location>
        <begin position="12"/>
        <end position="32"/>
    </location>
</feature>
<organism evidence="3 4">
    <name type="scientific">Nitratireductor kimnyeongensis</name>
    <dbReference type="NCBI Taxonomy" id="430679"/>
    <lineage>
        <taxon>Bacteria</taxon>
        <taxon>Pseudomonadati</taxon>
        <taxon>Pseudomonadota</taxon>
        <taxon>Alphaproteobacteria</taxon>
        <taxon>Hyphomicrobiales</taxon>
        <taxon>Phyllobacteriaceae</taxon>
        <taxon>Nitratireductor</taxon>
    </lineage>
</organism>
<dbReference type="EMBL" id="JBHSNB010000004">
    <property type="protein sequence ID" value="MFC5586844.1"/>
    <property type="molecule type" value="Genomic_DNA"/>
</dbReference>
<dbReference type="Pfam" id="PF14067">
    <property type="entry name" value="LssY_C"/>
    <property type="match status" value="1"/>
</dbReference>
<proteinExistence type="predicted"/>
<feature type="domain" description="LssY-like C-terminal" evidence="2">
    <location>
        <begin position="69"/>
        <end position="247"/>
    </location>
</feature>
<gene>
    <name evidence="3" type="ORF">ACFPOD_17155</name>
</gene>
<accession>A0ABW0TE81</accession>
<evidence type="ECO:0000313" key="3">
    <source>
        <dbReference type="EMBL" id="MFC5586844.1"/>
    </source>
</evidence>
<feature type="transmembrane region" description="Helical" evidence="1">
    <location>
        <begin position="38"/>
        <end position="65"/>
    </location>
</feature>
<dbReference type="Proteomes" id="UP001596107">
    <property type="component" value="Unassembled WGS sequence"/>
</dbReference>